<dbReference type="EMBL" id="BAABWN010000001">
    <property type="protein sequence ID" value="GAA6166644.1"/>
    <property type="molecule type" value="Genomic_DNA"/>
</dbReference>
<keyword evidence="1" id="KW-0812">Transmembrane</keyword>
<evidence type="ECO:0000259" key="2">
    <source>
        <dbReference type="PROSITE" id="PS51352"/>
    </source>
</evidence>
<name>A0ABQ0A4R7_9GAMM</name>
<proteinExistence type="predicted"/>
<feature type="domain" description="Thioredoxin" evidence="2">
    <location>
        <begin position="49"/>
        <end position="199"/>
    </location>
</feature>
<dbReference type="SUPFAM" id="SSF52833">
    <property type="entry name" value="Thioredoxin-like"/>
    <property type="match status" value="1"/>
</dbReference>
<dbReference type="Proteomes" id="UP001465153">
    <property type="component" value="Unassembled WGS sequence"/>
</dbReference>
<keyword evidence="4" id="KW-1185">Reference proteome</keyword>
<dbReference type="Gene3D" id="3.40.30.10">
    <property type="entry name" value="Glutaredoxin"/>
    <property type="match status" value="1"/>
</dbReference>
<comment type="caution">
    <text evidence="3">The sequence shown here is derived from an EMBL/GenBank/DDBJ whole genome shotgun (WGS) entry which is preliminary data.</text>
</comment>
<accession>A0ABQ0A4R7</accession>
<keyword evidence="1" id="KW-0472">Membrane</keyword>
<dbReference type="InterPro" id="IPR013766">
    <property type="entry name" value="Thioredoxin_domain"/>
</dbReference>
<protein>
    <recommendedName>
        <fullName evidence="2">Thioredoxin domain-containing protein</fullName>
    </recommendedName>
</protein>
<dbReference type="InterPro" id="IPR013740">
    <property type="entry name" value="Redoxin"/>
</dbReference>
<dbReference type="InterPro" id="IPR036249">
    <property type="entry name" value="Thioredoxin-like_sf"/>
</dbReference>
<feature type="transmembrane region" description="Helical" evidence="1">
    <location>
        <begin position="6"/>
        <end position="27"/>
    </location>
</feature>
<keyword evidence="1" id="KW-1133">Transmembrane helix</keyword>
<sequence length="203" mass="22087">MVNLLIASNIALWLCVVILGLIVFALVRQIGVLYERVAPAGALSVNKQLSVGDKAPVIDVSDINSNNTLNNTFSVGAPNNNKSQLLFFVAPDCPICSLLIPIVKSVAKAERHWVDLVFASDDDSSTLTQFIQSKQLSDYPFINSELVGTSYGVSKLPYAVLIDESGIIRSLGIVNSREHIESLFNAKEIGVASLQEYMQKNYA</sequence>
<reference evidence="3 4" key="1">
    <citation type="submission" date="2024-04" db="EMBL/GenBank/DDBJ databases">
        <title>Draft genome sequence of Sessilibacter corallicola NBRC 116591.</title>
        <authorList>
            <person name="Miyakawa T."/>
            <person name="Kusuya Y."/>
            <person name="Miura T."/>
        </authorList>
    </citation>
    <scope>NUCLEOTIDE SEQUENCE [LARGE SCALE GENOMIC DNA]</scope>
    <source>
        <strain evidence="3 4">KU-00831-HH</strain>
    </source>
</reference>
<evidence type="ECO:0000256" key="1">
    <source>
        <dbReference type="SAM" id="Phobius"/>
    </source>
</evidence>
<evidence type="ECO:0000313" key="4">
    <source>
        <dbReference type="Proteomes" id="UP001465153"/>
    </source>
</evidence>
<dbReference type="Pfam" id="PF08534">
    <property type="entry name" value="Redoxin"/>
    <property type="match status" value="1"/>
</dbReference>
<organism evidence="3 4">
    <name type="scientific">Sessilibacter corallicola</name>
    <dbReference type="NCBI Taxonomy" id="2904075"/>
    <lineage>
        <taxon>Bacteria</taxon>
        <taxon>Pseudomonadati</taxon>
        <taxon>Pseudomonadota</taxon>
        <taxon>Gammaproteobacteria</taxon>
        <taxon>Cellvibrionales</taxon>
        <taxon>Cellvibrionaceae</taxon>
        <taxon>Sessilibacter</taxon>
    </lineage>
</organism>
<dbReference type="RefSeq" id="WP_353301527.1">
    <property type="nucleotide sequence ID" value="NZ_BAABWN010000001.1"/>
</dbReference>
<dbReference type="PROSITE" id="PS51352">
    <property type="entry name" value="THIOREDOXIN_2"/>
    <property type="match status" value="1"/>
</dbReference>
<evidence type="ECO:0000313" key="3">
    <source>
        <dbReference type="EMBL" id="GAA6166644.1"/>
    </source>
</evidence>
<gene>
    <name evidence="3" type="ORF">NBRC116591_04540</name>
</gene>